<evidence type="ECO:0000313" key="2">
    <source>
        <dbReference type="Proteomes" id="UP000192582"/>
    </source>
</evidence>
<dbReference type="InterPro" id="IPR038084">
    <property type="entry name" value="PduO/GlcC-like_sf"/>
</dbReference>
<dbReference type="Proteomes" id="UP000192582">
    <property type="component" value="Unassembled WGS sequence"/>
</dbReference>
<dbReference type="Pfam" id="PF03928">
    <property type="entry name" value="HbpS-like"/>
    <property type="match status" value="1"/>
</dbReference>
<dbReference type="AlphaFoldDB" id="A0A1W1VV32"/>
<accession>A0A1W1VV32</accession>
<proteinExistence type="predicted"/>
<evidence type="ECO:0000313" key="1">
    <source>
        <dbReference type="EMBL" id="SMB97186.1"/>
    </source>
</evidence>
<name>A0A1W1VV32_9DEIO</name>
<dbReference type="OrthoDB" id="70242at2"/>
<gene>
    <name evidence="1" type="ORF">SAMN00790413_06399</name>
</gene>
<keyword evidence="2" id="KW-1185">Reference proteome</keyword>
<dbReference type="InterPro" id="IPR005624">
    <property type="entry name" value="PduO/GlcC-like"/>
</dbReference>
<dbReference type="PANTHER" id="PTHR34309:SF10">
    <property type="entry name" value="SLR1406 PROTEIN"/>
    <property type="match status" value="1"/>
</dbReference>
<reference evidence="1 2" key="1">
    <citation type="submission" date="2017-04" db="EMBL/GenBank/DDBJ databases">
        <authorList>
            <person name="Afonso C.L."/>
            <person name="Miller P.J."/>
            <person name="Scott M.A."/>
            <person name="Spackman E."/>
            <person name="Goraichik I."/>
            <person name="Dimitrov K.M."/>
            <person name="Suarez D.L."/>
            <person name="Swayne D.E."/>
        </authorList>
    </citation>
    <scope>NUCLEOTIDE SEQUENCE [LARGE SCALE GENOMIC DNA]</scope>
    <source>
        <strain evidence="1 2">KR-140</strain>
    </source>
</reference>
<organism evidence="1 2">
    <name type="scientific">Deinococcus hopiensis KR-140</name>
    <dbReference type="NCBI Taxonomy" id="695939"/>
    <lineage>
        <taxon>Bacteria</taxon>
        <taxon>Thermotogati</taxon>
        <taxon>Deinococcota</taxon>
        <taxon>Deinococci</taxon>
        <taxon>Deinococcales</taxon>
        <taxon>Deinococcaceae</taxon>
        <taxon>Deinococcus</taxon>
    </lineage>
</organism>
<dbReference type="EMBL" id="FWWU01000010">
    <property type="protein sequence ID" value="SMB97186.1"/>
    <property type="molecule type" value="Genomic_DNA"/>
</dbReference>
<sequence length="177" mass="17490">MVSRASSWHHDGVKNIALITLLTASTAPAQQAPAPVNLATTPTVQVTALSLDAANRLAMQAVAQCAAAGYHVTATVVDRSGVTLAVARSENAGPHTVGASYGKAFTSASGRNLTSEMAKGLQNNPGLAAIPGYLLLAGGVPVRIGAAVVGAVGVGGAPSGLIDEKCATDALKAVLGL</sequence>
<dbReference type="InterPro" id="IPR052517">
    <property type="entry name" value="GlcG_carb_metab_protein"/>
</dbReference>
<protein>
    <submittedName>
        <fullName evidence="1">Uncharacterized conserved protein GlcG, DUF336 family</fullName>
    </submittedName>
</protein>
<dbReference type="Gene3D" id="3.30.450.150">
    <property type="entry name" value="Haem-degrading domain"/>
    <property type="match status" value="1"/>
</dbReference>
<dbReference type="STRING" id="695939.SAMN00790413_06399"/>
<dbReference type="SUPFAM" id="SSF143744">
    <property type="entry name" value="GlcG-like"/>
    <property type="match status" value="1"/>
</dbReference>
<dbReference type="PANTHER" id="PTHR34309">
    <property type="entry name" value="SLR1406 PROTEIN"/>
    <property type="match status" value="1"/>
</dbReference>